<reference evidence="4" key="1">
    <citation type="submission" date="2010-07" db="EMBL/GenBank/DDBJ databases">
        <title>The genome sequence of Gaeumannomyces graminis var. tritici strain R3-111a-1.</title>
        <authorList>
            <consortium name="The Broad Institute Genome Sequencing Platform"/>
            <person name="Ma L.-J."/>
            <person name="Dead R."/>
            <person name="Young S."/>
            <person name="Zeng Q."/>
            <person name="Koehrsen M."/>
            <person name="Alvarado L."/>
            <person name="Berlin A."/>
            <person name="Chapman S.B."/>
            <person name="Chen Z."/>
            <person name="Freedman E."/>
            <person name="Gellesch M."/>
            <person name="Goldberg J."/>
            <person name="Griggs A."/>
            <person name="Gujja S."/>
            <person name="Heilman E.R."/>
            <person name="Heiman D."/>
            <person name="Hepburn T."/>
            <person name="Howarth C."/>
            <person name="Jen D."/>
            <person name="Larson L."/>
            <person name="Mehta T."/>
            <person name="Neiman D."/>
            <person name="Pearson M."/>
            <person name="Roberts A."/>
            <person name="Saif S."/>
            <person name="Shea T."/>
            <person name="Shenoy N."/>
            <person name="Sisk P."/>
            <person name="Stolte C."/>
            <person name="Sykes S."/>
            <person name="Walk T."/>
            <person name="White J."/>
            <person name="Yandava C."/>
            <person name="Haas B."/>
            <person name="Nusbaum C."/>
            <person name="Birren B."/>
        </authorList>
    </citation>
    <scope>NUCLEOTIDE SEQUENCE [LARGE SCALE GENOMIC DNA]</scope>
    <source>
        <strain evidence="4">R3-111a-1</strain>
    </source>
</reference>
<evidence type="ECO:0000313" key="2">
    <source>
        <dbReference type="EMBL" id="EJT68576.1"/>
    </source>
</evidence>
<organism evidence="2">
    <name type="scientific">Gaeumannomyces tritici (strain R3-111a-1)</name>
    <name type="common">Wheat and barley take-all root rot fungus</name>
    <name type="synonym">Gaeumannomyces graminis var. tritici</name>
    <dbReference type="NCBI Taxonomy" id="644352"/>
    <lineage>
        <taxon>Eukaryota</taxon>
        <taxon>Fungi</taxon>
        <taxon>Dikarya</taxon>
        <taxon>Ascomycota</taxon>
        <taxon>Pezizomycotina</taxon>
        <taxon>Sordariomycetes</taxon>
        <taxon>Sordariomycetidae</taxon>
        <taxon>Magnaporthales</taxon>
        <taxon>Magnaporthaceae</taxon>
        <taxon>Gaeumannomyces</taxon>
    </lineage>
</organism>
<dbReference type="AlphaFoldDB" id="J3PK06"/>
<dbReference type="EnsemblFungi" id="EJT68576">
    <property type="protein sequence ID" value="EJT68576"/>
    <property type="gene ID" value="GGTG_13851"/>
</dbReference>
<reference evidence="2" key="2">
    <citation type="submission" date="2010-07" db="EMBL/GenBank/DDBJ databases">
        <authorList>
            <consortium name="The Broad Institute Genome Sequencing Platform"/>
            <consortium name="Broad Institute Genome Sequencing Center for Infectious Disease"/>
            <person name="Ma L.-J."/>
            <person name="Dead R."/>
            <person name="Young S."/>
            <person name="Zeng Q."/>
            <person name="Koehrsen M."/>
            <person name="Alvarado L."/>
            <person name="Berlin A."/>
            <person name="Chapman S.B."/>
            <person name="Chen Z."/>
            <person name="Freedman E."/>
            <person name="Gellesch M."/>
            <person name="Goldberg J."/>
            <person name="Griggs A."/>
            <person name="Gujja S."/>
            <person name="Heilman E.R."/>
            <person name="Heiman D."/>
            <person name="Hepburn T."/>
            <person name="Howarth C."/>
            <person name="Jen D."/>
            <person name="Larson L."/>
            <person name="Mehta T."/>
            <person name="Neiman D."/>
            <person name="Pearson M."/>
            <person name="Roberts A."/>
            <person name="Saif S."/>
            <person name="Shea T."/>
            <person name="Shenoy N."/>
            <person name="Sisk P."/>
            <person name="Stolte C."/>
            <person name="Sykes S."/>
            <person name="Walk T."/>
            <person name="White J."/>
            <person name="Yandava C."/>
            <person name="Haas B."/>
            <person name="Nusbaum C."/>
            <person name="Birren B."/>
        </authorList>
    </citation>
    <scope>NUCLEOTIDE SEQUENCE</scope>
    <source>
        <strain evidence="2">R3-111a-1</strain>
    </source>
</reference>
<protein>
    <submittedName>
        <fullName evidence="2 3">Uncharacterized protein</fullName>
    </submittedName>
</protein>
<feature type="region of interest" description="Disordered" evidence="1">
    <location>
        <begin position="1"/>
        <end position="24"/>
    </location>
</feature>
<gene>
    <name evidence="3" type="primary">20354309</name>
    <name evidence="2" type="ORF">GGTG_13851</name>
</gene>
<keyword evidence="4" id="KW-1185">Reference proteome</keyword>
<evidence type="ECO:0000256" key="1">
    <source>
        <dbReference type="SAM" id="MobiDB-lite"/>
    </source>
</evidence>
<proteinExistence type="predicted"/>
<dbReference type="EMBL" id="GL385459">
    <property type="protein sequence ID" value="EJT68576.1"/>
    <property type="molecule type" value="Genomic_DNA"/>
</dbReference>
<reference evidence="2" key="3">
    <citation type="submission" date="2010-09" db="EMBL/GenBank/DDBJ databases">
        <title>Annotation of Gaeumannomyces graminis var. tritici R3-111a-1.</title>
        <authorList>
            <consortium name="The Broad Institute Genome Sequencing Platform"/>
            <person name="Ma L.-J."/>
            <person name="Dead R."/>
            <person name="Young S.K."/>
            <person name="Zeng Q."/>
            <person name="Gargeya S."/>
            <person name="Fitzgerald M."/>
            <person name="Haas B."/>
            <person name="Abouelleil A."/>
            <person name="Alvarado L."/>
            <person name="Arachchi H.M."/>
            <person name="Berlin A."/>
            <person name="Brown A."/>
            <person name="Chapman S.B."/>
            <person name="Chen Z."/>
            <person name="Dunbar C."/>
            <person name="Freedman E."/>
            <person name="Gearin G."/>
            <person name="Gellesch M."/>
            <person name="Goldberg J."/>
            <person name="Griggs A."/>
            <person name="Gujja S."/>
            <person name="Heiman D."/>
            <person name="Howarth C."/>
            <person name="Larson L."/>
            <person name="Lui A."/>
            <person name="MacDonald P.J.P."/>
            <person name="Mehta T."/>
            <person name="Montmayeur A."/>
            <person name="Murphy C."/>
            <person name="Neiman D."/>
            <person name="Pearson M."/>
            <person name="Priest M."/>
            <person name="Roberts A."/>
            <person name="Saif S."/>
            <person name="Shea T."/>
            <person name="Shenoy N."/>
            <person name="Sisk P."/>
            <person name="Stolte C."/>
            <person name="Sykes S."/>
            <person name="Yandava C."/>
            <person name="Wortman J."/>
            <person name="Nusbaum C."/>
            <person name="Birren B."/>
        </authorList>
    </citation>
    <scope>NUCLEOTIDE SEQUENCE</scope>
    <source>
        <strain evidence="2">R3-111a-1</strain>
    </source>
</reference>
<dbReference type="RefSeq" id="XP_009230037.1">
    <property type="nucleotide sequence ID" value="XM_009231773.1"/>
</dbReference>
<reference evidence="3" key="5">
    <citation type="submission" date="2018-04" db="UniProtKB">
        <authorList>
            <consortium name="EnsemblFungi"/>
        </authorList>
    </citation>
    <scope>IDENTIFICATION</scope>
    <source>
        <strain evidence="3">R3-111a-1</strain>
    </source>
</reference>
<sequence length="66" mass="7451">MSAPSIETAWDARGYNEENSDNDGTTVHQYMENRKTHKVFTNKLDQGPKAVIDDLFEQGVPKKPEA</sequence>
<evidence type="ECO:0000313" key="4">
    <source>
        <dbReference type="Proteomes" id="UP000006039"/>
    </source>
</evidence>
<dbReference type="VEuPathDB" id="FungiDB:GGTG_13851"/>
<reference evidence="3" key="4">
    <citation type="journal article" date="2015" name="G3 (Bethesda)">
        <title>Genome sequences of three phytopathogenic species of the Magnaporthaceae family of fungi.</title>
        <authorList>
            <person name="Okagaki L.H."/>
            <person name="Nunes C.C."/>
            <person name="Sailsbery J."/>
            <person name="Clay B."/>
            <person name="Brown D."/>
            <person name="John T."/>
            <person name="Oh Y."/>
            <person name="Young N."/>
            <person name="Fitzgerald M."/>
            <person name="Haas B.J."/>
            <person name="Zeng Q."/>
            <person name="Young S."/>
            <person name="Adiconis X."/>
            <person name="Fan L."/>
            <person name="Levin J.Z."/>
            <person name="Mitchell T.K."/>
            <person name="Okubara P.A."/>
            <person name="Farman M.L."/>
            <person name="Kohn L.M."/>
            <person name="Birren B."/>
            <person name="Ma L.-J."/>
            <person name="Dean R.A."/>
        </authorList>
    </citation>
    <scope>NUCLEOTIDE SEQUENCE</scope>
    <source>
        <strain evidence="3">R3-111a-1</strain>
    </source>
</reference>
<name>J3PK06_GAET3</name>
<dbReference type="GeneID" id="20354309"/>
<accession>J3PK06</accession>
<evidence type="ECO:0000313" key="3">
    <source>
        <dbReference type="EnsemblFungi" id="EJT68576"/>
    </source>
</evidence>
<dbReference type="Proteomes" id="UP000006039">
    <property type="component" value="Unassembled WGS sequence"/>
</dbReference>
<dbReference type="HOGENOM" id="CLU_2831357_0_0_1"/>